<dbReference type="PANTHER" id="PTHR42718:SF46">
    <property type="entry name" value="BLR6921 PROTEIN"/>
    <property type="match status" value="1"/>
</dbReference>
<dbReference type="PANTHER" id="PTHR42718">
    <property type="entry name" value="MAJOR FACILITATOR SUPERFAMILY MULTIDRUG TRANSPORTER MFSC"/>
    <property type="match status" value="1"/>
</dbReference>
<dbReference type="PROSITE" id="PS50850">
    <property type="entry name" value="MFS"/>
    <property type="match status" value="1"/>
</dbReference>
<keyword evidence="5 7" id="KW-1133">Transmembrane helix</keyword>
<accession>A0A7W3R970</accession>
<dbReference type="Gene3D" id="1.20.1250.20">
    <property type="entry name" value="MFS general substrate transporter like domains"/>
    <property type="match status" value="1"/>
</dbReference>
<feature type="transmembrane region" description="Helical" evidence="7">
    <location>
        <begin position="448"/>
        <end position="467"/>
    </location>
</feature>
<dbReference type="InterPro" id="IPR011701">
    <property type="entry name" value="MFS"/>
</dbReference>
<proteinExistence type="predicted"/>
<reference evidence="9 10" key="1">
    <citation type="submission" date="2020-08" db="EMBL/GenBank/DDBJ databases">
        <title>Sequencing the genomes of 1000 actinobacteria strains.</title>
        <authorList>
            <person name="Klenk H.-P."/>
        </authorList>
    </citation>
    <scope>NUCLEOTIDE SEQUENCE [LARGE SCALE GENOMIC DNA]</scope>
    <source>
        <strain evidence="9 10">DSM 45823</strain>
    </source>
</reference>
<keyword evidence="4 7" id="KW-0812">Transmembrane</keyword>
<evidence type="ECO:0000259" key="8">
    <source>
        <dbReference type="PROSITE" id="PS50850"/>
    </source>
</evidence>
<dbReference type="InterPro" id="IPR036259">
    <property type="entry name" value="MFS_trans_sf"/>
</dbReference>
<evidence type="ECO:0000256" key="2">
    <source>
        <dbReference type="ARBA" id="ARBA00022448"/>
    </source>
</evidence>
<dbReference type="EMBL" id="JACJII010000001">
    <property type="protein sequence ID" value="MBA9004050.1"/>
    <property type="molecule type" value="Genomic_DNA"/>
</dbReference>
<feature type="transmembrane region" description="Helical" evidence="7">
    <location>
        <begin position="361"/>
        <end position="382"/>
    </location>
</feature>
<feature type="transmembrane region" description="Helical" evidence="7">
    <location>
        <begin position="170"/>
        <end position="192"/>
    </location>
</feature>
<dbReference type="SUPFAM" id="SSF103473">
    <property type="entry name" value="MFS general substrate transporter"/>
    <property type="match status" value="1"/>
</dbReference>
<dbReference type="Gene3D" id="1.20.1720.10">
    <property type="entry name" value="Multidrug resistance protein D"/>
    <property type="match status" value="1"/>
</dbReference>
<sequence length="490" mass="49647">MSAVPADPTPARSRWLALVLLCAASMMIILDGTIVTVALPAVQADLGLSASGLAWVVNAYLIPFAGLLLLAGRLGDLVGRKRVFLAGMALFTLASLLCGLATSEELLIAARFLQGAGGALASAVGLGMVVLLFPEPRERARAIGAYASVGAAGASVGLVAGGVLTDALDWHWIFFVNVPVGVVAGGLAVRVLAADRGLGLRRGADVLGAALVTAGLMLAVYTIVETERRGWTSARTLGLGALALALLAGFVVRQATAAQPLLRLRVLRSRNVAAANLVQLLTVAGMFGFQFIVALYMQQVLGYGAARTGWGMFPTALVIGLVSLFVSARLTARFGARAVLSAGLVLIAAGLGWLSQAPHDGAYAVHLLGPMLVASLGAGLALPSMAGLGMSDATEEDSGVVSGLFNTTQQVGAAFGSATLITLSAGRAEDLRAAGTSAAEALTAGHTLAFAIGAGLALLSLVISVTMPRTRRAPSAGSVQATEARQPIGA</sequence>
<keyword evidence="10" id="KW-1185">Reference proteome</keyword>
<dbReference type="AlphaFoldDB" id="A0A7W3R970"/>
<feature type="transmembrane region" description="Helical" evidence="7">
    <location>
        <begin position="145"/>
        <end position="164"/>
    </location>
</feature>
<dbReference type="CDD" id="cd17321">
    <property type="entry name" value="MFS_MMR_MDR_like"/>
    <property type="match status" value="1"/>
</dbReference>
<dbReference type="InterPro" id="IPR004638">
    <property type="entry name" value="EmrB-like"/>
</dbReference>
<protein>
    <submittedName>
        <fullName evidence="9">EmrB/QacA subfamily drug resistance transporter</fullName>
    </submittedName>
</protein>
<feature type="transmembrane region" description="Helical" evidence="7">
    <location>
        <begin position="53"/>
        <end position="71"/>
    </location>
</feature>
<feature type="transmembrane region" description="Helical" evidence="7">
    <location>
        <begin position="108"/>
        <end position="133"/>
    </location>
</feature>
<feature type="transmembrane region" description="Helical" evidence="7">
    <location>
        <begin position="15"/>
        <end position="41"/>
    </location>
</feature>
<feature type="transmembrane region" description="Helical" evidence="7">
    <location>
        <begin position="83"/>
        <end position="102"/>
    </location>
</feature>
<feature type="transmembrane region" description="Helical" evidence="7">
    <location>
        <begin position="338"/>
        <end position="355"/>
    </location>
</feature>
<feature type="domain" description="Major facilitator superfamily (MFS) profile" evidence="8">
    <location>
        <begin position="17"/>
        <end position="472"/>
    </location>
</feature>
<feature type="transmembrane region" description="Helical" evidence="7">
    <location>
        <begin position="236"/>
        <end position="252"/>
    </location>
</feature>
<dbReference type="GO" id="GO:0022857">
    <property type="term" value="F:transmembrane transporter activity"/>
    <property type="evidence" value="ECO:0007669"/>
    <property type="project" value="InterPro"/>
</dbReference>
<keyword evidence="3" id="KW-1003">Cell membrane</keyword>
<dbReference type="Pfam" id="PF07690">
    <property type="entry name" value="MFS_1"/>
    <property type="match status" value="1"/>
</dbReference>
<dbReference type="GO" id="GO:0005886">
    <property type="term" value="C:plasma membrane"/>
    <property type="evidence" value="ECO:0007669"/>
    <property type="project" value="UniProtKB-SubCell"/>
</dbReference>
<feature type="transmembrane region" description="Helical" evidence="7">
    <location>
        <begin position="309"/>
        <end position="326"/>
    </location>
</feature>
<keyword evidence="2" id="KW-0813">Transport</keyword>
<evidence type="ECO:0000313" key="9">
    <source>
        <dbReference type="EMBL" id="MBA9004050.1"/>
    </source>
</evidence>
<evidence type="ECO:0000256" key="5">
    <source>
        <dbReference type="ARBA" id="ARBA00022989"/>
    </source>
</evidence>
<dbReference type="RefSeq" id="WP_182705641.1">
    <property type="nucleotide sequence ID" value="NZ_JACJII010000001.1"/>
</dbReference>
<keyword evidence="6 7" id="KW-0472">Membrane</keyword>
<organism evidence="9 10">
    <name type="scientific">Thermomonospora cellulosilytica</name>
    <dbReference type="NCBI Taxonomy" id="1411118"/>
    <lineage>
        <taxon>Bacteria</taxon>
        <taxon>Bacillati</taxon>
        <taxon>Actinomycetota</taxon>
        <taxon>Actinomycetes</taxon>
        <taxon>Streptosporangiales</taxon>
        <taxon>Thermomonosporaceae</taxon>
        <taxon>Thermomonospora</taxon>
    </lineage>
</organism>
<comment type="subcellular location">
    <subcellularLocation>
        <location evidence="1">Cell membrane</location>
        <topology evidence="1">Multi-pass membrane protein</topology>
    </subcellularLocation>
</comment>
<feature type="transmembrane region" description="Helical" evidence="7">
    <location>
        <begin position="204"/>
        <end position="224"/>
    </location>
</feature>
<evidence type="ECO:0000256" key="1">
    <source>
        <dbReference type="ARBA" id="ARBA00004651"/>
    </source>
</evidence>
<gene>
    <name evidence="9" type="ORF">HNR21_002932</name>
</gene>
<evidence type="ECO:0000256" key="4">
    <source>
        <dbReference type="ARBA" id="ARBA00022692"/>
    </source>
</evidence>
<name>A0A7W3R970_9ACTN</name>
<evidence type="ECO:0000313" key="10">
    <source>
        <dbReference type="Proteomes" id="UP000539313"/>
    </source>
</evidence>
<feature type="transmembrane region" description="Helical" evidence="7">
    <location>
        <begin position="273"/>
        <end position="297"/>
    </location>
</feature>
<evidence type="ECO:0000256" key="3">
    <source>
        <dbReference type="ARBA" id="ARBA00022475"/>
    </source>
</evidence>
<evidence type="ECO:0000256" key="6">
    <source>
        <dbReference type="ARBA" id="ARBA00023136"/>
    </source>
</evidence>
<comment type="caution">
    <text evidence="9">The sequence shown here is derived from an EMBL/GenBank/DDBJ whole genome shotgun (WGS) entry which is preliminary data.</text>
</comment>
<dbReference type="NCBIfam" id="TIGR00711">
    <property type="entry name" value="efflux_EmrB"/>
    <property type="match status" value="1"/>
</dbReference>
<dbReference type="Proteomes" id="UP000539313">
    <property type="component" value="Unassembled WGS sequence"/>
</dbReference>
<evidence type="ECO:0000256" key="7">
    <source>
        <dbReference type="SAM" id="Phobius"/>
    </source>
</evidence>
<dbReference type="InterPro" id="IPR020846">
    <property type="entry name" value="MFS_dom"/>
</dbReference>